<reference evidence="1" key="1">
    <citation type="submission" date="2022-05" db="EMBL/GenBank/DDBJ databases">
        <authorList>
            <person name="Okamura Y."/>
        </authorList>
    </citation>
    <scope>NUCLEOTIDE SEQUENCE</scope>
</reference>
<proteinExistence type="predicted"/>
<gene>
    <name evidence="1" type="ORF">PIBRA_LOCUS10452</name>
    <name evidence="2" type="ORF">PIBRA_LOCUS10453</name>
</gene>
<dbReference type="AlphaFoldDB" id="A0A9P0TSF5"/>
<dbReference type="PANTHER" id="PTHR47326:SF1">
    <property type="entry name" value="HTH PSQ-TYPE DOMAIN-CONTAINING PROTEIN"/>
    <property type="match status" value="1"/>
</dbReference>
<organism evidence="1 3">
    <name type="scientific">Pieris brassicae</name>
    <name type="common">White butterfly</name>
    <name type="synonym">Large white butterfly</name>
    <dbReference type="NCBI Taxonomy" id="7116"/>
    <lineage>
        <taxon>Eukaryota</taxon>
        <taxon>Metazoa</taxon>
        <taxon>Ecdysozoa</taxon>
        <taxon>Arthropoda</taxon>
        <taxon>Hexapoda</taxon>
        <taxon>Insecta</taxon>
        <taxon>Pterygota</taxon>
        <taxon>Neoptera</taxon>
        <taxon>Endopterygota</taxon>
        <taxon>Lepidoptera</taxon>
        <taxon>Glossata</taxon>
        <taxon>Ditrysia</taxon>
        <taxon>Papilionoidea</taxon>
        <taxon>Pieridae</taxon>
        <taxon>Pierinae</taxon>
        <taxon>Pieris</taxon>
    </lineage>
</organism>
<dbReference type="Gene3D" id="3.30.420.10">
    <property type="entry name" value="Ribonuclease H-like superfamily/Ribonuclease H"/>
    <property type="match status" value="1"/>
</dbReference>
<dbReference type="PANTHER" id="PTHR47326">
    <property type="entry name" value="TRANSPOSABLE ELEMENT TC3 TRANSPOSASE-LIKE PROTEIN"/>
    <property type="match status" value="1"/>
</dbReference>
<evidence type="ECO:0000313" key="3">
    <source>
        <dbReference type="Proteomes" id="UP001152562"/>
    </source>
</evidence>
<dbReference type="EMBL" id="CALOZG010000040">
    <property type="protein sequence ID" value="CAH4034248.1"/>
    <property type="molecule type" value="Genomic_DNA"/>
</dbReference>
<keyword evidence="3" id="KW-1185">Reference proteome</keyword>
<name>A0A9P0TSF5_PIEBR</name>
<dbReference type="EMBL" id="CALOZG010000040">
    <property type="protein sequence ID" value="CAH4034249.1"/>
    <property type="molecule type" value="Genomic_DNA"/>
</dbReference>
<evidence type="ECO:0000313" key="2">
    <source>
        <dbReference type="EMBL" id="CAH4034249.1"/>
    </source>
</evidence>
<comment type="caution">
    <text evidence="1">The sequence shown here is derived from an EMBL/GenBank/DDBJ whole genome shotgun (WGS) entry which is preliminary data.</text>
</comment>
<sequence>MDYSERRTFSDWALEKIRQDIQFHRKIIFSDEAHFWLNGFVNKENMRYWAGENSHVLNEKPLYPQKITVWCGFHTGGVIEPYFFIDDSGHHDTVNGDRYRAMIIDYF</sequence>
<accession>A0A9P0TSF5</accession>
<dbReference type="Proteomes" id="UP001152562">
    <property type="component" value="Unassembled WGS sequence"/>
</dbReference>
<dbReference type="GO" id="GO:0003676">
    <property type="term" value="F:nucleic acid binding"/>
    <property type="evidence" value="ECO:0007669"/>
    <property type="project" value="InterPro"/>
</dbReference>
<protein>
    <submittedName>
        <fullName evidence="1">Uncharacterized protein</fullName>
    </submittedName>
</protein>
<dbReference type="InterPro" id="IPR036397">
    <property type="entry name" value="RNaseH_sf"/>
</dbReference>
<evidence type="ECO:0000313" key="1">
    <source>
        <dbReference type="EMBL" id="CAH4034248.1"/>
    </source>
</evidence>